<organism evidence="1 2">
    <name type="scientific">Desulfamplus magnetovallimortis</name>
    <dbReference type="NCBI Taxonomy" id="1246637"/>
    <lineage>
        <taxon>Bacteria</taxon>
        <taxon>Pseudomonadati</taxon>
        <taxon>Thermodesulfobacteriota</taxon>
        <taxon>Desulfobacteria</taxon>
        <taxon>Desulfobacterales</taxon>
        <taxon>Desulfobacteraceae</taxon>
        <taxon>Desulfamplus</taxon>
    </lineage>
</organism>
<name>A0A1W1HAW1_9BACT</name>
<dbReference type="EMBL" id="FWEV01000100">
    <property type="protein sequence ID" value="SLM29617.1"/>
    <property type="molecule type" value="Genomic_DNA"/>
</dbReference>
<gene>
    <name evidence="1" type="ORF">MTBBW1_1890015</name>
</gene>
<evidence type="ECO:0000313" key="1">
    <source>
        <dbReference type="EMBL" id="SLM29617.1"/>
    </source>
</evidence>
<dbReference type="RefSeq" id="WP_080806691.1">
    <property type="nucleotide sequence ID" value="NZ_LT828554.1"/>
</dbReference>
<dbReference type="OrthoDB" id="5420148at2"/>
<reference evidence="1 2" key="1">
    <citation type="submission" date="2017-03" db="EMBL/GenBank/DDBJ databases">
        <authorList>
            <person name="Afonso C.L."/>
            <person name="Miller P.J."/>
            <person name="Scott M.A."/>
            <person name="Spackman E."/>
            <person name="Goraichik I."/>
            <person name="Dimitrov K.M."/>
            <person name="Suarez D.L."/>
            <person name="Swayne D.E."/>
        </authorList>
    </citation>
    <scope>NUCLEOTIDE SEQUENCE [LARGE SCALE GENOMIC DNA]</scope>
    <source>
        <strain evidence="1">PRJEB14757</strain>
    </source>
</reference>
<dbReference type="Proteomes" id="UP000191931">
    <property type="component" value="Unassembled WGS sequence"/>
</dbReference>
<keyword evidence="2" id="KW-1185">Reference proteome</keyword>
<dbReference type="AlphaFoldDB" id="A0A1W1HAW1"/>
<evidence type="ECO:0000313" key="2">
    <source>
        <dbReference type="Proteomes" id="UP000191931"/>
    </source>
</evidence>
<protein>
    <submittedName>
        <fullName evidence="1">Putative cytoplasmic protein</fullName>
    </submittedName>
</protein>
<sequence>MSEKIMHDDFSVDKKNLYREETITDFKIATIKILSPINIDGTEDTSRSKRYFGETQMMSPEGPIPVRAMIPATSYEEAMDAFPVVMEKALADLVEQVKAMRNQENMGSRSKIIPGR</sequence>
<accession>A0A1W1HAW1</accession>
<proteinExistence type="predicted"/>